<dbReference type="InterPro" id="IPR036188">
    <property type="entry name" value="FAD/NAD-bd_sf"/>
</dbReference>
<dbReference type="PANTHER" id="PTHR42877">
    <property type="entry name" value="L-ORNITHINE N(5)-MONOOXYGENASE-RELATED"/>
    <property type="match status" value="1"/>
</dbReference>
<evidence type="ECO:0000313" key="5">
    <source>
        <dbReference type="EMBL" id="KAK1766054.1"/>
    </source>
</evidence>
<dbReference type="AlphaFoldDB" id="A0AAJ0BZM4"/>
<gene>
    <name evidence="5" type="ORF">QBC33DRAFT_474993</name>
</gene>
<dbReference type="InterPro" id="IPR020946">
    <property type="entry name" value="Flavin_mOase-like"/>
</dbReference>
<dbReference type="Pfam" id="PF00743">
    <property type="entry name" value="FMO-like"/>
    <property type="match status" value="1"/>
</dbReference>
<keyword evidence="2" id="KW-0285">Flavoprotein</keyword>
<dbReference type="Gene3D" id="3.50.50.60">
    <property type="entry name" value="FAD/NAD(P)-binding domain"/>
    <property type="match status" value="2"/>
</dbReference>
<dbReference type="GO" id="GO:0050661">
    <property type="term" value="F:NADP binding"/>
    <property type="evidence" value="ECO:0007669"/>
    <property type="project" value="InterPro"/>
</dbReference>
<protein>
    <recommendedName>
        <fullName evidence="7">FAD/NAD(P)-binding domain-containing protein</fullName>
    </recommendedName>
</protein>
<evidence type="ECO:0008006" key="7">
    <source>
        <dbReference type="Google" id="ProtNLM"/>
    </source>
</evidence>
<evidence type="ECO:0000256" key="2">
    <source>
        <dbReference type="ARBA" id="ARBA00022630"/>
    </source>
</evidence>
<organism evidence="5 6">
    <name type="scientific">Phialemonium atrogriseum</name>
    <dbReference type="NCBI Taxonomy" id="1093897"/>
    <lineage>
        <taxon>Eukaryota</taxon>
        <taxon>Fungi</taxon>
        <taxon>Dikarya</taxon>
        <taxon>Ascomycota</taxon>
        <taxon>Pezizomycotina</taxon>
        <taxon>Sordariomycetes</taxon>
        <taxon>Sordariomycetidae</taxon>
        <taxon>Cephalothecales</taxon>
        <taxon>Cephalothecaceae</taxon>
        <taxon>Phialemonium</taxon>
    </lineage>
</organism>
<dbReference type="SUPFAM" id="SSF51905">
    <property type="entry name" value="FAD/NAD(P)-binding domain"/>
    <property type="match status" value="1"/>
</dbReference>
<accession>A0AAJ0BZM4</accession>
<comment type="caution">
    <text evidence="5">The sequence shown here is derived from an EMBL/GenBank/DDBJ whole genome shotgun (WGS) entry which is preliminary data.</text>
</comment>
<sequence length="569" mass="64404">MVPHANTEFPAENGENCQANGEDYTIPDMYLGYRRPIRILVIGFGVSGINVARVLGQTIKNSNIALQIYEKNAELGGTWFENIYPGCACDIPAVNYQFSWHPKTDWTSYYATGSEILGYLNDVVSHYNLDSFVKLNHRVVGAWWNDDKGQWSVKIQRGDDPNDTFYDHGEILINATGVLNHWKWPTIPGLEKFKNRVHTAAWDRSVDLAGKTVGVIGNGSSAVQVIPAIYDDVKDIKCFIRSRAWVTSGFASTFAGENGANIDYTEEQKKEFAEKPEEYLKYRKAVEKEINQNFAMMIKGTPEQLEAEKFSRSDMIRRLERKPELAEKLIPIDFAVGCRRPTPGNGYLECISSDKCTVTFSGITEITEDGVVTEDGELHKLDVLICATGFDVSFRPRYPIVGSNGVDMRDEFRESPETYISVMAPNFPNYFMILGPFGPYGHGSVIPAVEAITRHLDVVIRKLQREGIRSLVPKEEAVAEFRRHRELFLKRTVWNAPCRSWFKIGGPDGPIMMWPGTRLHFFDVLLNPRWEDYEWKYVAANRYAYLGNGFTEADVGGEGTDVAWYIDGI</sequence>
<dbReference type="Proteomes" id="UP001244011">
    <property type="component" value="Unassembled WGS sequence"/>
</dbReference>
<dbReference type="EMBL" id="MU839013">
    <property type="protein sequence ID" value="KAK1766054.1"/>
    <property type="molecule type" value="Genomic_DNA"/>
</dbReference>
<keyword evidence="4" id="KW-0560">Oxidoreductase</keyword>
<dbReference type="GO" id="GO:0004499">
    <property type="term" value="F:N,N-dimethylaniline monooxygenase activity"/>
    <property type="evidence" value="ECO:0007669"/>
    <property type="project" value="InterPro"/>
</dbReference>
<keyword evidence="6" id="KW-1185">Reference proteome</keyword>
<reference evidence="5" key="1">
    <citation type="submission" date="2023-06" db="EMBL/GenBank/DDBJ databases">
        <title>Genome-scale phylogeny and comparative genomics of the fungal order Sordariales.</title>
        <authorList>
            <consortium name="Lawrence Berkeley National Laboratory"/>
            <person name="Hensen N."/>
            <person name="Bonometti L."/>
            <person name="Westerberg I."/>
            <person name="Brannstrom I.O."/>
            <person name="Guillou S."/>
            <person name="Cros-Aarteil S."/>
            <person name="Calhoun S."/>
            <person name="Haridas S."/>
            <person name="Kuo A."/>
            <person name="Mondo S."/>
            <person name="Pangilinan J."/>
            <person name="Riley R."/>
            <person name="Labutti K."/>
            <person name="Andreopoulos B."/>
            <person name="Lipzen A."/>
            <person name="Chen C."/>
            <person name="Yanf M."/>
            <person name="Daum C."/>
            <person name="Ng V."/>
            <person name="Clum A."/>
            <person name="Steindorff A."/>
            <person name="Ohm R."/>
            <person name="Martin F."/>
            <person name="Silar P."/>
            <person name="Natvig D."/>
            <person name="Lalanne C."/>
            <person name="Gautier V."/>
            <person name="Ament-Velasquez S.L."/>
            <person name="Kruys A."/>
            <person name="Hutchinson M.I."/>
            <person name="Powell A.J."/>
            <person name="Barry K."/>
            <person name="Miller A.N."/>
            <person name="Grigoriev I.V."/>
            <person name="Debuchy R."/>
            <person name="Gladieux P."/>
            <person name="Thoren M.H."/>
            <person name="Johannesson H."/>
        </authorList>
    </citation>
    <scope>NUCLEOTIDE SEQUENCE</scope>
    <source>
        <strain evidence="5">8032-3</strain>
    </source>
</reference>
<dbReference type="GeneID" id="85308425"/>
<dbReference type="RefSeq" id="XP_060282267.1">
    <property type="nucleotide sequence ID" value="XM_060425238.1"/>
</dbReference>
<dbReference type="InterPro" id="IPR051209">
    <property type="entry name" value="FAD-bind_Monooxygenase_sf"/>
</dbReference>
<name>A0AAJ0BZM4_9PEZI</name>
<comment type="similarity">
    <text evidence="1">Belongs to the FAD-binding monooxygenase family.</text>
</comment>
<evidence type="ECO:0000256" key="3">
    <source>
        <dbReference type="ARBA" id="ARBA00022827"/>
    </source>
</evidence>
<evidence type="ECO:0000256" key="1">
    <source>
        <dbReference type="ARBA" id="ARBA00010139"/>
    </source>
</evidence>
<dbReference type="PANTHER" id="PTHR42877:SF7">
    <property type="entry name" value="FLAVIN-BINDING MONOOXYGENASE-RELATED"/>
    <property type="match status" value="1"/>
</dbReference>
<dbReference type="GO" id="GO:0050660">
    <property type="term" value="F:flavin adenine dinucleotide binding"/>
    <property type="evidence" value="ECO:0007669"/>
    <property type="project" value="InterPro"/>
</dbReference>
<keyword evidence="3" id="KW-0274">FAD</keyword>
<evidence type="ECO:0000256" key="4">
    <source>
        <dbReference type="ARBA" id="ARBA00023002"/>
    </source>
</evidence>
<evidence type="ECO:0000313" key="6">
    <source>
        <dbReference type="Proteomes" id="UP001244011"/>
    </source>
</evidence>
<proteinExistence type="inferred from homology"/>